<evidence type="ECO:0000313" key="2">
    <source>
        <dbReference type="EMBL" id="MFC5671430.1"/>
    </source>
</evidence>
<sequence>MPDSTCVAVSSAWRDSTFPLRNPGSITFRSRLNDDLTVEIEHRDGSAAAHYRAEADVPSDQGGSESVEPVLLGWAVGRAGRRARFPWTRWDVTRECPWDENSTIDGE</sequence>
<reference evidence="3" key="1">
    <citation type="journal article" date="2019" name="Int. J. Syst. Evol. Microbiol.">
        <title>The Global Catalogue of Microorganisms (GCM) 10K type strain sequencing project: providing services to taxonomists for standard genome sequencing and annotation.</title>
        <authorList>
            <consortium name="The Broad Institute Genomics Platform"/>
            <consortium name="The Broad Institute Genome Sequencing Center for Infectious Disease"/>
            <person name="Wu L."/>
            <person name="Ma J."/>
        </authorList>
    </citation>
    <scope>NUCLEOTIDE SEQUENCE [LARGE SCALE GENOMIC DNA]</scope>
    <source>
        <strain evidence="3">JCM 13852</strain>
    </source>
</reference>
<keyword evidence="3" id="KW-1185">Reference proteome</keyword>
<name>A0ABW0XLG9_9ACTN</name>
<accession>A0ABW0XLG9</accession>
<gene>
    <name evidence="2" type="ORF">ACFP2V_15265</name>
</gene>
<organism evidence="2 3">
    <name type="scientific">Streptomyces incanus</name>
    <dbReference type="NCBI Taxonomy" id="887453"/>
    <lineage>
        <taxon>Bacteria</taxon>
        <taxon>Bacillati</taxon>
        <taxon>Actinomycetota</taxon>
        <taxon>Actinomycetes</taxon>
        <taxon>Kitasatosporales</taxon>
        <taxon>Streptomycetaceae</taxon>
        <taxon>Streptomyces</taxon>
    </lineage>
</organism>
<protein>
    <submittedName>
        <fullName evidence="2">Uncharacterized protein</fullName>
    </submittedName>
</protein>
<proteinExistence type="predicted"/>
<dbReference type="RefSeq" id="WP_381211451.1">
    <property type="nucleotide sequence ID" value="NZ_JBHSPC010000037.1"/>
</dbReference>
<evidence type="ECO:0000313" key="3">
    <source>
        <dbReference type="Proteomes" id="UP001596183"/>
    </source>
</evidence>
<feature type="region of interest" description="Disordered" evidence="1">
    <location>
        <begin position="45"/>
        <end position="66"/>
    </location>
</feature>
<evidence type="ECO:0000256" key="1">
    <source>
        <dbReference type="SAM" id="MobiDB-lite"/>
    </source>
</evidence>
<dbReference type="EMBL" id="JBHSPC010000037">
    <property type="protein sequence ID" value="MFC5671430.1"/>
    <property type="molecule type" value="Genomic_DNA"/>
</dbReference>
<dbReference type="Proteomes" id="UP001596183">
    <property type="component" value="Unassembled WGS sequence"/>
</dbReference>
<feature type="compositionally biased region" description="Basic and acidic residues" evidence="1">
    <location>
        <begin position="45"/>
        <end position="55"/>
    </location>
</feature>
<comment type="caution">
    <text evidence="2">The sequence shown here is derived from an EMBL/GenBank/DDBJ whole genome shotgun (WGS) entry which is preliminary data.</text>
</comment>